<dbReference type="EMBL" id="CAJC01000062">
    <property type="protein sequence ID" value="CCI52278.1"/>
    <property type="molecule type" value="Genomic_DNA"/>
</dbReference>
<dbReference type="Pfam" id="PF08659">
    <property type="entry name" value="KR"/>
    <property type="match status" value="1"/>
</dbReference>
<dbReference type="InterPro" id="IPR036291">
    <property type="entry name" value="NAD(P)-bd_dom_sf"/>
</dbReference>
<feature type="domain" description="Ketoreductase" evidence="3">
    <location>
        <begin position="240"/>
        <end position="417"/>
    </location>
</feature>
<dbReference type="STRING" id="1193518.BN13_1540009"/>
<accession>A0A077MC49</accession>
<sequence length="523" mass="54021">MVGCPGGAGRSGDQVTARLSPADGMANAIRITVIDAAGDLVVAADEVVPRPATRASRDLWRVGWRPTPMPVPASDGQVIVVSPVLPEQVAAGRWTPSLAPWTGEPADVVLLPPTGSESSAGAQEAAAWTLRELGILAGQSRWQSVRAVIVTGSARSVAEGDVSTIEHSGITGLVRAAQGEQSGRFLLADFPAGADVSLAADLIGSDEPEVAVRAGCVHISHYVPLPPPSPRPPARELGQGTCLITGGTGGLGRLIVRHAVTSWGYRRLVLASRRALAAAGIADLTTELRSLGSEVRVVGCDLGDPAAVRRLVAEIPDLEAVVHAAGGSANGLVSDLSAGDLSAAWRAKADGAWALHEAVADRELAAYVLVSSAGGQVMAAGQGSYAAANTFLDGLAKARRSQGRVATAVAFGLWRTQTGLSSLLREQDWRRLEEGGFPPLAPEHALALLDEAVASGAPTVTALRIDRAGLRTRVEVPALVRDLVPRPRQTTARTTSTTLSVGGPAVISSTDGRLRQRLPARAC</sequence>
<dbReference type="CDD" id="cd08956">
    <property type="entry name" value="KR_3_FAS_SDR_x"/>
    <property type="match status" value="1"/>
</dbReference>
<evidence type="ECO:0000259" key="3">
    <source>
        <dbReference type="SMART" id="SM00822"/>
    </source>
</evidence>
<gene>
    <name evidence="4" type="ORF">BN13_1540009</name>
</gene>
<dbReference type="SMART" id="SM00822">
    <property type="entry name" value="PKS_KR"/>
    <property type="match status" value="1"/>
</dbReference>
<comment type="caution">
    <text evidence="4">The sequence shown here is derived from an EMBL/GenBank/DDBJ whole genome shotgun (WGS) entry which is preliminary data.</text>
</comment>
<dbReference type="GO" id="GO:0004312">
    <property type="term" value="F:fatty acid synthase activity"/>
    <property type="evidence" value="ECO:0007669"/>
    <property type="project" value="TreeGrafter"/>
</dbReference>
<evidence type="ECO:0000313" key="5">
    <source>
        <dbReference type="Proteomes" id="UP000035720"/>
    </source>
</evidence>
<organism evidence="4 5">
    <name type="scientific">Nostocoides jenkinsii Ben 74</name>
    <dbReference type="NCBI Taxonomy" id="1193518"/>
    <lineage>
        <taxon>Bacteria</taxon>
        <taxon>Bacillati</taxon>
        <taxon>Actinomycetota</taxon>
        <taxon>Actinomycetes</taxon>
        <taxon>Micrococcales</taxon>
        <taxon>Intrasporangiaceae</taxon>
        <taxon>Nostocoides</taxon>
    </lineage>
</organism>
<dbReference type="Gene3D" id="3.40.50.720">
    <property type="entry name" value="NAD(P)-binding Rossmann-like Domain"/>
    <property type="match status" value="1"/>
</dbReference>
<dbReference type="SUPFAM" id="SSF51735">
    <property type="entry name" value="NAD(P)-binding Rossmann-fold domains"/>
    <property type="match status" value="2"/>
</dbReference>
<dbReference type="AlphaFoldDB" id="A0A077MC49"/>
<evidence type="ECO:0000256" key="2">
    <source>
        <dbReference type="SAM" id="MobiDB-lite"/>
    </source>
</evidence>
<dbReference type="Proteomes" id="UP000035720">
    <property type="component" value="Unassembled WGS sequence"/>
</dbReference>
<keyword evidence="1" id="KW-0808">Transferase</keyword>
<protein>
    <recommendedName>
        <fullName evidence="3">Ketoreductase domain-containing protein</fullName>
    </recommendedName>
</protein>
<keyword evidence="5" id="KW-1185">Reference proteome</keyword>
<proteinExistence type="predicted"/>
<name>A0A077MC49_9MICO</name>
<feature type="region of interest" description="Disordered" evidence="2">
    <location>
        <begin position="487"/>
        <end position="506"/>
    </location>
</feature>
<dbReference type="GO" id="GO:0006633">
    <property type="term" value="P:fatty acid biosynthetic process"/>
    <property type="evidence" value="ECO:0007669"/>
    <property type="project" value="TreeGrafter"/>
</dbReference>
<dbReference type="PANTHER" id="PTHR43775:SF51">
    <property type="entry name" value="INACTIVE PHENOLPHTHIOCEROL SYNTHESIS POLYKETIDE SYNTHASE TYPE I PKS1-RELATED"/>
    <property type="match status" value="1"/>
</dbReference>
<reference evidence="4 5" key="1">
    <citation type="journal article" date="2013" name="ISME J.">
        <title>A metabolic model for members of the genus Tetrasphaera involved in enhanced biological phosphorus removal.</title>
        <authorList>
            <person name="Kristiansen R."/>
            <person name="Nguyen H.T.T."/>
            <person name="Saunders A.M."/>
            <person name="Nielsen J.L."/>
            <person name="Wimmer R."/>
            <person name="Le V.Q."/>
            <person name="McIlroy S.J."/>
            <person name="Petrovski S."/>
            <person name="Seviour R.J."/>
            <person name="Calteau A."/>
            <person name="Nielsen K.L."/>
            <person name="Nielsen P.H."/>
        </authorList>
    </citation>
    <scope>NUCLEOTIDE SEQUENCE [LARGE SCALE GENOMIC DNA]</scope>
    <source>
        <strain evidence="4 5">Ben 74</strain>
    </source>
</reference>
<dbReference type="InterPro" id="IPR050091">
    <property type="entry name" value="PKS_NRPS_Biosynth_Enz"/>
</dbReference>
<dbReference type="InterPro" id="IPR013968">
    <property type="entry name" value="PKS_KR"/>
</dbReference>
<evidence type="ECO:0000256" key="1">
    <source>
        <dbReference type="ARBA" id="ARBA00022679"/>
    </source>
</evidence>
<dbReference type="InterPro" id="IPR057326">
    <property type="entry name" value="KR_dom"/>
</dbReference>
<evidence type="ECO:0000313" key="4">
    <source>
        <dbReference type="EMBL" id="CCI52278.1"/>
    </source>
</evidence>
<dbReference type="PANTHER" id="PTHR43775">
    <property type="entry name" value="FATTY ACID SYNTHASE"/>
    <property type="match status" value="1"/>
</dbReference>